<dbReference type="Proteomes" id="UP000176800">
    <property type="component" value="Unassembled WGS sequence"/>
</dbReference>
<dbReference type="EMBL" id="MHWE01000006">
    <property type="protein sequence ID" value="OHB04459.1"/>
    <property type="molecule type" value="Genomic_DNA"/>
</dbReference>
<dbReference type="Pfam" id="PF18936">
    <property type="entry name" value="DUF5684"/>
    <property type="match status" value="1"/>
</dbReference>
<feature type="transmembrane region" description="Helical" evidence="1">
    <location>
        <begin position="53"/>
        <end position="80"/>
    </location>
</feature>
<keyword evidence="1" id="KW-0812">Transmembrane</keyword>
<feature type="transmembrane region" description="Helical" evidence="1">
    <location>
        <begin position="86"/>
        <end position="106"/>
    </location>
</feature>
<dbReference type="InterPro" id="IPR043739">
    <property type="entry name" value="DUF5684"/>
</dbReference>
<organism evidence="2 3">
    <name type="scientific">Candidatus Zambryskibacteria bacterium RIFCSPLOWO2_01_FULL_45_21</name>
    <dbReference type="NCBI Taxonomy" id="1802761"/>
    <lineage>
        <taxon>Bacteria</taxon>
        <taxon>Candidatus Zambryskiibacteriota</taxon>
    </lineage>
</organism>
<keyword evidence="1" id="KW-0472">Membrane</keyword>
<feature type="transmembrane region" description="Helical" evidence="1">
    <location>
        <begin position="113"/>
        <end position="135"/>
    </location>
</feature>
<comment type="caution">
    <text evidence="2">The sequence shown here is derived from an EMBL/GenBank/DDBJ whole genome shotgun (WGS) entry which is preliminary data.</text>
</comment>
<evidence type="ECO:0000313" key="3">
    <source>
        <dbReference type="Proteomes" id="UP000176800"/>
    </source>
</evidence>
<keyword evidence="1" id="KW-1133">Transmembrane helix</keyword>
<accession>A0A1G2U4Q5</accession>
<dbReference type="AlphaFoldDB" id="A0A1G2U4Q5"/>
<evidence type="ECO:0008006" key="4">
    <source>
        <dbReference type="Google" id="ProtNLM"/>
    </source>
</evidence>
<proteinExistence type="predicted"/>
<evidence type="ECO:0000256" key="1">
    <source>
        <dbReference type="SAM" id="Phobius"/>
    </source>
</evidence>
<name>A0A1G2U4Q5_9BACT</name>
<sequence length="150" mass="16435">MTKLLLIVLVIAGMAGVFRKAGKPWWGAIIPIYNIYLLIKVSRTSVWWFWASFIPLVSVTLWGITMFFGTASGGSAFMVLGRLTSLLLPIAMILGIVALVVIGLIVPSRISRVFGHGIGMSLGLILLPFIFYPILGFNKSFYQPVSNSTQ</sequence>
<gene>
    <name evidence="2" type="ORF">A3B14_03435</name>
</gene>
<protein>
    <recommendedName>
        <fullName evidence="4">Signal peptidase I</fullName>
    </recommendedName>
</protein>
<reference evidence="2 3" key="1">
    <citation type="journal article" date="2016" name="Nat. Commun.">
        <title>Thousands of microbial genomes shed light on interconnected biogeochemical processes in an aquifer system.</title>
        <authorList>
            <person name="Anantharaman K."/>
            <person name="Brown C.T."/>
            <person name="Hug L.A."/>
            <person name="Sharon I."/>
            <person name="Castelle C.J."/>
            <person name="Probst A.J."/>
            <person name="Thomas B.C."/>
            <person name="Singh A."/>
            <person name="Wilkins M.J."/>
            <person name="Karaoz U."/>
            <person name="Brodie E.L."/>
            <person name="Williams K.H."/>
            <person name="Hubbard S.S."/>
            <person name="Banfield J.F."/>
        </authorList>
    </citation>
    <scope>NUCLEOTIDE SEQUENCE [LARGE SCALE GENOMIC DNA]</scope>
</reference>
<evidence type="ECO:0000313" key="2">
    <source>
        <dbReference type="EMBL" id="OHB04459.1"/>
    </source>
</evidence>